<evidence type="ECO:0000259" key="1">
    <source>
        <dbReference type="Pfam" id="PF25198"/>
    </source>
</evidence>
<dbReference type="RefSeq" id="WP_055067306.1">
    <property type="nucleotide sequence ID" value="NZ_CP173697.1"/>
</dbReference>
<sequence>MKGKIKKYVALVLSVQQLLCGCSATELEDRCFPMMAVVDEKDGQIFFGYGFPKLSQKDNTDLEEARVNIAPVTGKTMESCVQTYDSGLEKLADCNHMKVLVFGENLMEDTGRYADVLSYLKQTGLFPRNIYVCVAEDPLALFETEEDLPQDLGSYLEQYLQNQESAGSGKLFKLGRLLDEKENHILQIMLPYLETEDHIIFWKTMYRVPDDRFLYKQEK</sequence>
<proteinExistence type="predicted"/>
<evidence type="ECO:0000313" key="2">
    <source>
        <dbReference type="EMBL" id="CRL35143.1"/>
    </source>
</evidence>
<dbReference type="Proteomes" id="UP000049979">
    <property type="component" value="Unassembled WGS sequence"/>
</dbReference>
<dbReference type="Pfam" id="PF25198">
    <property type="entry name" value="Spore_GerAC_N"/>
    <property type="match status" value="1"/>
</dbReference>
<accession>A0A0M6WH42</accession>
<organism evidence="2 3">
    <name type="scientific">Roseburia faecis</name>
    <dbReference type="NCBI Taxonomy" id="301302"/>
    <lineage>
        <taxon>Bacteria</taxon>
        <taxon>Bacillati</taxon>
        <taxon>Bacillota</taxon>
        <taxon>Clostridia</taxon>
        <taxon>Lachnospirales</taxon>
        <taxon>Lachnospiraceae</taxon>
        <taxon>Roseburia</taxon>
    </lineage>
</organism>
<keyword evidence="3" id="KW-1185">Reference proteome</keyword>
<feature type="domain" description="Spore germination protein N-terminal" evidence="1">
    <location>
        <begin position="24"/>
        <end position="194"/>
    </location>
</feature>
<dbReference type="OrthoDB" id="1771654at2"/>
<dbReference type="AlphaFoldDB" id="A0A0M6WH42"/>
<name>A0A0M6WH42_9FIRM</name>
<evidence type="ECO:0000313" key="3">
    <source>
        <dbReference type="Proteomes" id="UP000049979"/>
    </source>
</evidence>
<dbReference type="STRING" id="301302.ERS852420_00900"/>
<protein>
    <recommendedName>
        <fullName evidence="1">Spore germination protein N-terminal domain-containing protein</fullName>
    </recommendedName>
</protein>
<dbReference type="EMBL" id="CVRR01000008">
    <property type="protein sequence ID" value="CRL35143.1"/>
    <property type="molecule type" value="Genomic_DNA"/>
</dbReference>
<gene>
    <name evidence="2" type="ORF">M72_23071</name>
</gene>
<dbReference type="InterPro" id="IPR057336">
    <property type="entry name" value="GerAC_N"/>
</dbReference>
<dbReference type="PROSITE" id="PS51257">
    <property type="entry name" value="PROKAR_LIPOPROTEIN"/>
    <property type="match status" value="1"/>
</dbReference>
<reference evidence="3" key="1">
    <citation type="submission" date="2015-05" db="EMBL/GenBank/DDBJ databases">
        <authorList>
            <consortium name="Pathogen Informatics"/>
        </authorList>
    </citation>
    <scope>NUCLEOTIDE SEQUENCE [LARGE SCALE GENOMIC DNA]</scope>
    <source>
        <strain evidence="3">M72</strain>
    </source>
</reference>